<feature type="region of interest" description="Disordered" evidence="2">
    <location>
        <begin position="130"/>
        <end position="193"/>
    </location>
</feature>
<dbReference type="GeneID" id="30154681"/>
<feature type="compositionally biased region" description="Low complexity" evidence="2">
    <location>
        <begin position="618"/>
        <end position="639"/>
    </location>
</feature>
<evidence type="ECO:0000256" key="1">
    <source>
        <dbReference type="SAM" id="Coils"/>
    </source>
</evidence>
<feature type="region of interest" description="Disordered" evidence="2">
    <location>
        <begin position="492"/>
        <end position="605"/>
    </location>
</feature>
<feature type="region of interest" description="Disordered" evidence="2">
    <location>
        <begin position="38"/>
        <end position="97"/>
    </location>
</feature>
<dbReference type="GO" id="GO:0005643">
    <property type="term" value="C:nuclear pore"/>
    <property type="evidence" value="ECO:0007669"/>
    <property type="project" value="TreeGrafter"/>
</dbReference>
<sequence>MTPHWQTVSPQTRPLTLTVLDLTPLALTVSLSLTPSASLPLQPSTHHAHGVHGGHPSQSSGNSKRKRNRRKANGSALSAAVQGEGSEDDEHEVEDSDGGVSFKDLLRHGVLVYVNGVQSNNLFANVMDDEDDDEWEDDPESVPPASSEELEENMEQGVTRRRPRKARFGASAAEAAGKPPGKKKDEKHHKGDKDRAVLVIYGLMPGKEYEVELRVVGMGGQEADPTPSTSVLIPASPGQANSLHPRSRANSLRSRSRPRSRSNSLTTPQSEPTPAESTPAPATEAVIPTPILNPIDTQAAQLRHAIATLHTEKDVLQTQIKEARRTAQRQEAALKQEIEGAKKGIDKAGGMDLRAKQKALALQEQVKQGWAGAESAEKEAGEVESNLGDLEKRLEELKAEVDQVEREWKGAKDEEDRVKEDDKKTRAEEDKKLQEVVTKIEKLRTKKAKREAEGADLEKRIEELEKECEEVERKNEDEKASRSRTMSYYAAGYGQNQPHHDDAPAFGPVGAPASRGITQHPSLSNLAGGYAAGPAYRPRAVPGYTPRFPSGGARPSPNLPSPTHGGNSFYPISHPVPPSASASSPSFRAPKVGPVASRPGVNASALPFHPATIAANAANAAANASPVSSPGAAAPSPAAQEHTTSLLPPGLQHRIYLPNNPSRPGSVRPFQPSPLHAERPGTPVSATKVPGLPSSPTSADSGAEGESSPAFPPLPGSGSKSSPPPPAGGSQKGPSLASIVTRAVLSPTSALVQPGQPSQTPPQSQGSTPQSQVQGQARPSPPSGMLGQHPHPGMIKRQSYTGDFPALSPKWGAPVPAPGAVGGTTSRGPSPPGAHLNGNTNGSGSNSGNGSTGAGSPVGLSMKEGMSPAPSASPGGAIWGGNQGGSVSGLIMKKREDQA</sequence>
<feature type="compositionally biased region" description="Acidic residues" evidence="2">
    <location>
        <begin position="130"/>
        <end position="140"/>
    </location>
</feature>
<feature type="compositionally biased region" description="Polar residues" evidence="2">
    <location>
        <begin position="516"/>
        <end position="525"/>
    </location>
</feature>
<feature type="compositionally biased region" description="Low complexity" evidence="2">
    <location>
        <begin position="261"/>
        <end position="281"/>
    </location>
</feature>
<keyword evidence="1" id="KW-0175">Coiled coil</keyword>
<dbReference type="OrthoDB" id="2596255at2759"/>
<feature type="compositionally biased region" description="Basic residues" evidence="2">
    <location>
        <begin position="63"/>
        <end position="72"/>
    </location>
</feature>
<comment type="caution">
    <text evidence="3">The sequence shown here is derived from an EMBL/GenBank/DDBJ whole genome shotgun (WGS) entry which is preliminary data.</text>
</comment>
<feature type="compositionally biased region" description="Low complexity" evidence="2">
    <location>
        <begin position="579"/>
        <end position="590"/>
    </location>
</feature>
<dbReference type="STRING" id="1295533.A0A1E3HSN7"/>
<feature type="region of interest" description="Disordered" evidence="2">
    <location>
        <begin position="618"/>
        <end position="899"/>
    </location>
</feature>
<feature type="region of interest" description="Disordered" evidence="2">
    <location>
        <begin position="402"/>
        <end position="431"/>
    </location>
</feature>
<evidence type="ECO:0000256" key="2">
    <source>
        <dbReference type="SAM" id="MobiDB-lite"/>
    </source>
</evidence>
<evidence type="ECO:0000313" key="4">
    <source>
        <dbReference type="Proteomes" id="UP000094065"/>
    </source>
</evidence>
<feature type="coiled-coil region" evidence="1">
    <location>
        <begin position="306"/>
        <end position="340"/>
    </location>
</feature>
<feature type="compositionally biased region" description="Low complexity" evidence="2">
    <location>
        <begin position="752"/>
        <end position="776"/>
    </location>
</feature>
<reference evidence="3 4" key="1">
    <citation type="submission" date="2016-06" db="EMBL/GenBank/DDBJ databases">
        <title>Evolution of pathogenesis and genome organization in the Tremellales.</title>
        <authorList>
            <person name="Cuomo C."/>
            <person name="Litvintseva A."/>
            <person name="Heitman J."/>
            <person name="Chen Y."/>
            <person name="Sun S."/>
            <person name="Springer D."/>
            <person name="Dromer F."/>
            <person name="Young S."/>
            <person name="Zeng Q."/>
            <person name="Chapman S."/>
            <person name="Gujja S."/>
            <person name="Saif S."/>
            <person name="Birren B."/>
        </authorList>
    </citation>
    <scope>NUCLEOTIDE SEQUENCE [LARGE SCALE GENOMIC DNA]</scope>
    <source>
        <strain evidence="3 4">CBS 6039</strain>
    </source>
</reference>
<dbReference type="RefSeq" id="XP_018994215.1">
    <property type="nucleotide sequence ID" value="XM_019137189.1"/>
</dbReference>
<feature type="compositionally biased region" description="Basic and acidic residues" evidence="2">
    <location>
        <begin position="182"/>
        <end position="193"/>
    </location>
</feature>
<accession>A0A1E3HSN7</accession>
<feature type="compositionally biased region" description="Acidic residues" evidence="2">
    <location>
        <begin position="85"/>
        <end position="97"/>
    </location>
</feature>
<dbReference type="PANTHER" id="PTHR18898:SF2">
    <property type="entry name" value="NUCLEOPROTEIN TPR"/>
    <property type="match status" value="1"/>
</dbReference>
<organism evidence="3 4">
    <name type="scientific">Cryptococcus amylolentus CBS 6039</name>
    <dbReference type="NCBI Taxonomy" id="1295533"/>
    <lineage>
        <taxon>Eukaryota</taxon>
        <taxon>Fungi</taxon>
        <taxon>Dikarya</taxon>
        <taxon>Basidiomycota</taxon>
        <taxon>Agaricomycotina</taxon>
        <taxon>Tremellomycetes</taxon>
        <taxon>Tremellales</taxon>
        <taxon>Cryptococcaceae</taxon>
        <taxon>Cryptococcus</taxon>
    </lineage>
</organism>
<keyword evidence="4" id="KW-1185">Reference proteome</keyword>
<name>A0A1E3HSN7_9TREE</name>
<dbReference type="AlphaFoldDB" id="A0A1E3HSN7"/>
<protein>
    <submittedName>
        <fullName evidence="3">Uncharacterized protein</fullName>
    </submittedName>
</protein>
<dbReference type="GO" id="GO:0017056">
    <property type="term" value="F:structural constituent of nuclear pore"/>
    <property type="evidence" value="ECO:0007669"/>
    <property type="project" value="TreeGrafter"/>
</dbReference>
<gene>
    <name evidence="3" type="ORF">L202_03372</name>
</gene>
<feature type="compositionally biased region" description="Gly residues" evidence="2">
    <location>
        <begin position="877"/>
        <end position="887"/>
    </location>
</feature>
<dbReference type="Proteomes" id="UP000094065">
    <property type="component" value="Unassembled WGS sequence"/>
</dbReference>
<dbReference type="EMBL" id="AWGJ01000005">
    <property type="protein sequence ID" value="ODN79368.1"/>
    <property type="molecule type" value="Genomic_DNA"/>
</dbReference>
<dbReference type="GO" id="GO:0006406">
    <property type="term" value="P:mRNA export from nucleus"/>
    <property type="evidence" value="ECO:0007669"/>
    <property type="project" value="TreeGrafter"/>
</dbReference>
<feature type="region of interest" description="Disordered" evidence="2">
    <location>
        <begin position="220"/>
        <end position="281"/>
    </location>
</feature>
<proteinExistence type="predicted"/>
<feature type="compositionally biased region" description="Low complexity" evidence="2">
    <location>
        <begin position="527"/>
        <end position="540"/>
    </location>
</feature>
<dbReference type="PANTHER" id="PTHR18898">
    <property type="entry name" value="NUCLEOPROTEIN TPR-RELATED"/>
    <property type="match status" value="1"/>
</dbReference>
<evidence type="ECO:0000313" key="3">
    <source>
        <dbReference type="EMBL" id="ODN79368.1"/>
    </source>
</evidence>